<dbReference type="InterPro" id="IPR003661">
    <property type="entry name" value="HisK_dim/P_dom"/>
</dbReference>
<protein>
    <recommendedName>
        <fullName evidence="2">histidine kinase</fullName>
        <ecNumber evidence="2">2.7.13.3</ecNumber>
    </recommendedName>
</protein>
<dbReference type="AlphaFoldDB" id="A0A7H9CKC2"/>
<evidence type="ECO:0000256" key="3">
    <source>
        <dbReference type="ARBA" id="ARBA00022553"/>
    </source>
</evidence>
<dbReference type="InterPro" id="IPR003594">
    <property type="entry name" value="HATPase_dom"/>
</dbReference>
<dbReference type="SMART" id="SM00387">
    <property type="entry name" value="HATPase_c"/>
    <property type="match status" value="1"/>
</dbReference>
<evidence type="ECO:0000256" key="2">
    <source>
        <dbReference type="ARBA" id="ARBA00012438"/>
    </source>
</evidence>
<evidence type="ECO:0000256" key="4">
    <source>
        <dbReference type="ARBA" id="ARBA00022679"/>
    </source>
</evidence>
<evidence type="ECO:0000313" key="9">
    <source>
        <dbReference type="EMBL" id="QLI04694.1"/>
    </source>
</evidence>
<evidence type="ECO:0000313" key="10">
    <source>
        <dbReference type="Proteomes" id="UP000509414"/>
    </source>
</evidence>
<feature type="transmembrane region" description="Helical" evidence="7">
    <location>
        <begin position="6"/>
        <end position="28"/>
    </location>
</feature>
<dbReference type="EMBL" id="CP049075">
    <property type="protein sequence ID" value="QLI04694.1"/>
    <property type="molecule type" value="Genomic_DNA"/>
</dbReference>
<feature type="domain" description="Histidine kinase" evidence="8">
    <location>
        <begin position="342"/>
        <end position="558"/>
    </location>
</feature>
<dbReference type="SUPFAM" id="SSF55874">
    <property type="entry name" value="ATPase domain of HSP90 chaperone/DNA topoisomerase II/histidine kinase"/>
    <property type="match status" value="1"/>
</dbReference>
<evidence type="ECO:0000256" key="6">
    <source>
        <dbReference type="ARBA" id="ARBA00023012"/>
    </source>
</evidence>
<organism evidence="9 10">
    <name type="scientific">Candidatus Campylobacter infans</name>
    <dbReference type="NCBI Taxonomy" id="2561898"/>
    <lineage>
        <taxon>Bacteria</taxon>
        <taxon>Pseudomonadati</taxon>
        <taxon>Campylobacterota</taxon>
        <taxon>Epsilonproteobacteria</taxon>
        <taxon>Campylobacterales</taxon>
        <taxon>Campylobacteraceae</taxon>
        <taxon>Campylobacter</taxon>
    </lineage>
</organism>
<dbReference type="Proteomes" id="UP000509414">
    <property type="component" value="Chromosome"/>
</dbReference>
<keyword evidence="7" id="KW-0812">Transmembrane</keyword>
<evidence type="ECO:0000256" key="7">
    <source>
        <dbReference type="SAM" id="Phobius"/>
    </source>
</evidence>
<dbReference type="InterPro" id="IPR005467">
    <property type="entry name" value="His_kinase_dom"/>
</dbReference>
<keyword evidence="6" id="KW-0902">Two-component regulatory system</keyword>
<keyword evidence="10" id="KW-1185">Reference proteome</keyword>
<evidence type="ECO:0000259" key="8">
    <source>
        <dbReference type="PROSITE" id="PS50109"/>
    </source>
</evidence>
<dbReference type="InterPro" id="IPR036890">
    <property type="entry name" value="HATPase_C_sf"/>
</dbReference>
<evidence type="ECO:0000256" key="1">
    <source>
        <dbReference type="ARBA" id="ARBA00000085"/>
    </source>
</evidence>
<keyword evidence="7" id="KW-1133">Transmembrane helix</keyword>
<reference evidence="9 10" key="1">
    <citation type="submission" date="2020-02" db="EMBL/GenBank/DDBJ databases">
        <title>Complete genome sequence of the novel Campylobacter species Candidatus Campylobacter infans.</title>
        <authorList>
            <person name="Duim B."/>
            <person name="Zomer A."/>
            <person name="van der Graaf L."/>
            <person name="Wagenaar J."/>
        </authorList>
    </citation>
    <scope>NUCLEOTIDE SEQUENCE [LARGE SCALE GENOMIC DNA]</scope>
    <source>
        <strain evidence="9 10">19S00001</strain>
    </source>
</reference>
<dbReference type="CDD" id="cd00082">
    <property type="entry name" value="HisKA"/>
    <property type="match status" value="1"/>
</dbReference>
<dbReference type="PANTHER" id="PTHR45453:SF1">
    <property type="entry name" value="PHOSPHATE REGULON SENSOR PROTEIN PHOR"/>
    <property type="match status" value="1"/>
</dbReference>
<dbReference type="FunFam" id="3.30.565.10:FF:000006">
    <property type="entry name" value="Sensor histidine kinase WalK"/>
    <property type="match status" value="1"/>
</dbReference>
<dbReference type="Pfam" id="PF00512">
    <property type="entry name" value="HisKA"/>
    <property type="match status" value="1"/>
</dbReference>
<keyword evidence="5 9" id="KW-0418">Kinase</keyword>
<name>A0A7H9CKC2_9BACT</name>
<dbReference type="SUPFAM" id="SSF47384">
    <property type="entry name" value="Homodimeric domain of signal transducing histidine kinase"/>
    <property type="match status" value="1"/>
</dbReference>
<keyword evidence="7" id="KW-0472">Membrane</keyword>
<keyword evidence="4" id="KW-0808">Transferase</keyword>
<dbReference type="PANTHER" id="PTHR45453">
    <property type="entry name" value="PHOSPHATE REGULON SENSOR PROTEIN PHOR"/>
    <property type="match status" value="1"/>
</dbReference>
<keyword evidence="3" id="KW-0597">Phosphoprotein</keyword>
<feature type="transmembrane region" description="Helical" evidence="7">
    <location>
        <begin position="146"/>
        <end position="169"/>
    </location>
</feature>
<dbReference type="Gene3D" id="1.10.287.130">
    <property type="match status" value="1"/>
</dbReference>
<dbReference type="PROSITE" id="PS50109">
    <property type="entry name" value="HIS_KIN"/>
    <property type="match status" value="1"/>
</dbReference>
<gene>
    <name evidence="9" type="ORF">CINF_0143</name>
</gene>
<dbReference type="InterPro" id="IPR036097">
    <property type="entry name" value="HisK_dim/P_sf"/>
</dbReference>
<dbReference type="GO" id="GO:0005886">
    <property type="term" value="C:plasma membrane"/>
    <property type="evidence" value="ECO:0007669"/>
    <property type="project" value="TreeGrafter"/>
</dbReference>
<dbReference type="InterPro" id="IPR050351">
    <property type="entry name" value="BphY/WalK/GraS-like"/>
</dbReference>
<proteinExistence type="predicted"/>
<dbReference type="GO" id="GO:0016036">
    <property type="term" value="P:cellular response to phosphate starvation"/>
    <property type="evidence" value="ECO:0007669"/>
    <property type="project" value="TreeGrafter"/>
</dbReference>
<dbReference type="KEGG" id="cinf:CINF_0143"/>
<sequence length="560" mass="64693">MQKRIFYAIFGVCGFLLLTSNIFLFLYFDNFFKTQIINDMKKQAATLLSVQKFDENLSKMQDFNAQNRLTIIDENGVVLFDNFAFDLENHLNRAEIKDTLTKGESFKIRYSQSLKQNLIYYAKAYKKANQTYIIRIATTQKSLTSLILNLALLFVCEMLFLLFICFFIAKILAKKILNPIKNINLKELHKNDAYSELGGIIKKIKTQNKTIKKAYKKLLQKQQESLLLAQNIKDGFMLLNAKGMIILANNNIENFLKLNNAVSLENIENSAFCKLCAQMLDEFKSQKIRQNKNIQMPLNDEECELIFSPIFVEEKFKGMMILIQNLSEEKLALKLRKEFSANVTHELKTPLTSILASSEMIKNKLVQRADMPKFIDTIYSESKRLLEMIDEILRLSFFDENKQNLLQKQKINLKSIILKVVSRLEQVAQKQGVKLLCDLEEQELFGVYELVENLIYNLCDNAIKYNKPNGFVKISLKRQNSLIKLTVKDSGIGIKKEHHSRIFERFFCVDKSRSKELGGTGLGLSIVKHACFYHKAHLTLQSEFGVGSEFCVVFDEEMAF</sequence>
<accession>A0A7H9CKC2</accession>
<dbReference type="PRINTS" id="PR00344">
    <property type="entry name" value="BCTRLSENSOR"/>
</dbReference>
<dbReference type="SMART" id="SM00388">
    <property type="entry name" value="HisKA"/>
    <property type="match status" value="1"/>
</dbReference>
<dbReference type="GO" id="GO:0000155">
    <property type="term" value="F:phosphorelay sensor kinase activity"/>
    <property type="evidence" value="ECO:0007669"/>
    <property type="project" value="InterPro"/>
</dbReference>
<comment type="catalytic activity">
    <reaction evidence="1">
        <text>ATP + protein L-histidine = ADP + protein N-phospho-L-histidine.</text>
        <dbReference type="EC" id="2.7.13.3"/>
    </reaction>
</comment>
<dbReference type="RefSeq" id="WP_179975376.1">
    <property type="nucleotide sequence ID" value="NZ_CP049075.1"/>
</dbReference>
<evidence type="ECO:0000256" key="5">
    <source>
        <dbReference type="ARBA" id="ARBA00022777"/>
    </source>
</evidence>
<dbReference type="InterPro" id="IPR004358">
    <property type="entry name" value="Sig_transdc_His_kin-like_C"/>
</dbReference>
<dbReference type="EC" id="2.7.13.3" evidence="2"/>
<dbReference type="Pfam" id="PF02518">
    <property type="entry name" value="HATPase_c"/>
    <property type="match status" value="1"/>
</dbReference>
<dbReference type="GO" id="GO:0004721">
    <property type="term" value="F:phosphoprotein phosphatase activity"/>
    <property type="evidence" value="ECO:0007669"/>
    <property type="project" value="TreeGrafter"/>
</dbReference>
<dbReference type="Gene3D" id="3.30.565.10">
    <property type="entry name" value="Histidine kinase-like ATPase, C-terminal domain"/>
    <property type="match status" value="1"/>
</dbReference>